<dbReference type="Pfam" id="PF09678">
    <property type="entry name" value="Caa3_CtaG"/>
    <property type="match status" value="1"/>
</dbReference>
<comment type="caution">
    <text evidence="7">The sequence shown here is derived from an EMBL/GenBank/DDBJ whole genome shotgun (WGS) entry which is preliminary data.</text>
</comment>
<name>A0A494Z809_9BACI</name>
<proteinExistence type="predicted"/>
<feature type="transmembrane region" description="Helical" evidence="6">
    <location>
        <begin position="245"/>
        <end position="265"/>
    </location>
</feature>
<evidence type="ECO:0000256" key="6">
    <source>
        <dbReference type="SAM" id="Phobius"/>
    </source>
</evidence>
<keyword evidence="8" id="KW-1185">Reference proteome</keyword>
<reference evidence="7 8" key="1">
    <citation type="journal article" date="2015" name="Antonie Van Leeuwenhoek">
        <title>Oceanobacillus bengalensis sp. nov., a bacterium isolated from seawater of the Bay of Bengal.</title>
        <authorList>
            <person name="Yongchang O."/>
            <person name="Xiang W."/>
            <person name="Wang G."/>
        </authorList>
    </citation>
    <scope>NUCLEOTIDE SEQUENCE [LARGE SCALE GENOMIC DNA]</scope>
    <source>
        <strain evidence="7 8">MCCC 1K00260</strain>
    </source>
</reference>
<keyword evidence="4 6" id="KW-1133">Transmembrane helix</keyword>
<feature type="transmembrane region" description="Helical" evidence="6">
    <location>
        <begin position="179"/>
        <end position="197"/>
    </location>
</feature>
<dbReference type="Proteomes" id="UP000281813">
    <property type="component" value="Unassembled WGS sequence"/>
</dbReference>
<feature type="transmembrane region" description="Helical" evidence="6">
    <location>
        <begin position="46"/>
        <end position="69"/>
    </location>
</feature>
<feature type="transmembrane region" description="Helical" evidence="6">
    <location>
        <begin position="146"/>
        <end position="167"/>
    </location>
</feature>
<evidence type="ECO:0000313" key="7">
    <source>
        <dbReference type="EMBL" id="RKQ18733.1"/>
    </source>
</evidence>
<evidence type="ECO:0008006" key="9">
    <source>
        <dbReference type="Google" id="ProtNLM"/>
    </source>
</evidence>
<keyword evidence="2" id="KW-1003">Cell membrane</keyword>
<keyword evidence="3 6" id="KW-0812">Transmembrane</keyword>
<evidence type="ECO:0000256" key="5">
    <source>
        <dbReference type="ARBA" id="ARBA00023136"/>
    </source>
</evidence>
<comment type="subcellular location">
    <subcellularLocation>
        <location evidence="1">Cell membrane</location>
        <topology evidence="1">Multi-pass membrane protein</topology>
    </subcellularLocation>
</comment>
<evidence type="ECO:0000256" key="2">
    <source>
        <dbReference type="ARBA" id="ARBA00022475"/>
    </source>
</evidence>
<organism evidence="7 8">
    <name type="scientific">Oceanobacillus bengalensis</name>
    <dbReference type="NCBI Taxonomy" id="1435466"/>
    <lineage>
        <taxon>Bacteria</taxon>
        <taxon>Bacillati</taxon>
        <taxon>Bacillota</taxon>
        <taxon>Bacilli</taxon>
        <taxon>Bacillales</taxon>
        <taxon>Bacillaceae</taxon>
        <taxon>Oceanobacillus</taxon>
    </lineage>
</organism>
<protein>
    <recommendedName>
        <fullName evidence="9">Cytochrome c oxidase assembly factor CtaG</fullName>
    </recommendedName>
</protein>
<evidence type="ECO:0000256" key="3">
    <source>
        <dbReference type="ARBA" id="ARBA00022692"/>
    </source>
</evidence>
<dbReference type="InterPro" id="IPR019108">
    <property type="entry name" value="Caa3_assmbl_CtaG-rel"/>
</dbReference>
<dbReference type="GO" id="GO:0005886">
    <property type="term" value="C:plasma membrane"/>
    <property type="evidence" value="ECO:0007669"/>
    <property type="project" value="UniProtKB-SubCell"/>
</dbReference>
<dbReference type="EMBL" id="RBZO01000001">
    <property type="protein sequence ID" value="RKQ18733.1"/>
    <property type="molecule type" value="Genomic_DNA"/>
</dbReference>
<dbReference type="RefSeq" id="WP_121127754.1">
    <property type="nucleotide sequence ID" value="NZ_JBHUFK010000020.1"/>
</dbReference>
<feature type="transmembrane region" description="Helical" evidence="6">
    <location>
        <begin position="75"/>
        <end position="93"/>
    </location>
</feature>
<evidence type="ECO:0000313" key="8">
    <source>
        <dbReference type="Proteomes" id="UP000281813"/>
    </source>
</evidence>
<gene>
    <name evidence="7" type="ORF">D8M05_01085</name>
</gene>
<feature type="transmembrane region" description="Helical" evidence="6">
    <location>
        <begin position="114"/>
        <end position="134"/>
    </location>
</feature>
<evidence type="ECO:0000256" key="4">
    <source>
        <dbReference type="ARBA" id="ARBA00022989"/>
    </source>
</evidence>
<evidence type="ECO:0000256" key="1">
    <source>
        <dbReference type="ARBA" id="ARBA00004651"/>
    </source>
</evidence>
<feature type="transmembrane region" description="Helical" evidence="6">
    <location>
        <begin position="14"/>
        <end position="34"/>
    </location>
</feature>
<sequence length="270" mass="30520">MLEIILDEFHASTLWNGGIFIFTAFAIIIYFLLLPSSGRHSIWKSFVFLLGLIAIYASLGSPLNIIGRIKFSTHMIQIVLLLLVAPPLVIIGFKNEIIRKAIKKMAFARKLIQVLTKPIVAIILFYVLFYGYHIPVIFNYARLDLYLNYFVLLALFIAAILLWVPILKLNYLTAKQKGVYGLLNIILIIPYSIILFTQGEGIYSLYTDIDLFMSSLVVCLPNADLLTPDFFQSLLPFDPVKEQQLGGVILLLSQIVIFALGIVYGRKISK</sequence>
<accession>A0A494Z809</accession>
<dbReference type="AlphaFoldDB" id="A0A494Z809"/>
<dbReference type="OrthoDB" id="2806316at2"/>
<keyword evidence="5 6" id="KW-0472">Membrane</keyword>